<dbReference type="Pfam" id="PF14736">
    <property type="entry name" value="N_Asn_amidohyd"/>
    <property type="match status" value="1"/>
</dbReference>
<evidence type="ECO:0008006" key="3">
    <source>
        <dbReference type="Google" id="ProtNLM"/>
    </source>
</evidence>
<protein>
    <recommendedName>
        <fullName evidence="3">Protein N-terminal asparagine amidohydrolase</fullName>
    </recommendedName>
</protein>
<dbReference type="GO" id="GO:0008418">
    <property type="term" value="F:protein-N-terminal asparagine amidohydrolase activity"/>
    <property type="evidence" value="ECO:0007669"/>
    <property type="project" value="InterPro"/>
</dbReference>
<dbReference type="PANTHER" id="PTHR12498">
    <property type="entry name" value="N-TERMINAL ASPARAGINE AMIDOHYDROLASE"/>
    <property type="match status" value="1"/>
</dbReference>
<proteinExistence type="predicted"/>
<dbReference type="GO" id="GO:0005634">
    <property type="term" value="C:nucleus"/>
    <property type="evidence" value="ECO:0007669"/>
    <property type="project" value="TreeGrafter"/>
</dbReference>
<sequence>MILLDGAPVVDKRSKVKVGVLVVENDECFGKFAVARLMEVEVGLLERLEGLNFALELRLADDDAAAAAVVVNYATDVLRKLLEHPHVVESAKKLKAAKVVVIQPPTPSGNIDDEPSEETHPADSRFVYVFQKEYATVDPATVQLVGTDEVTTCIGLAIRNPATGMTSVGHFDSAEYAAKGVEQVIASHGVRDPTVFQVHLVGGYDETRDLYESEFRDSQGDELQSRYSLPLSLKIVQTLQKSKHMFEIGYLCILQLNTIMGANEYACPAVRGLVVETKTGIVRPAKFQGGARGPDTTVRLVCTTTVSSDPSWDTSLLSPYQTNSDSYIIKPSKWSRVFETYARYMLSLNDDEFLQTFSTSPYAEGPDFLENCRRVFNFMLKSPDWRETFPNGKPRVFTRAEEGGWVQLTS</sequence>
<accession>A0A176WKK6</accession>
<organism evidence="1 2">
    <name type="scientific">Marchantia polymorpha subsp. ruderalis</name>
    <dbReference type="NCBI Taxonomy" id="1480154"/>
    <lineage>
        <taxon>Eukaryota</taxon>
        <taxon>Viridiplantae</taxon>
        <taxon>Streptophyta</taxon>
        <taxon>Embryophyta</taxon>
        <taxon>Marchantiophyta</taxon>
        <taxon>Marchantiopsida</taxon>
        <taxon>Marchantiidae</taxon>
        <taxon>Marchantiales</taxon>
        <taxon>Marchantiaceae</taxon>
        <taxon>Marchantia</taxon>
    </lineage>
</organism>
<gene>
    <name evidence="1" type="ORF">AXG93_2651s1110</name>
</gene>
<comment type="caution">
    <text evidence="1">The sequence shown here is derived from an EMBL/GenBank/DDBJ whole genome shotgun (WGS) entry which is preliminary data.</text>
</comment>
<dbReference type="EMBL" id="LVLJ01000591">
    <property type="protein sequence ID" value="OAE33700.1"/>
    <property type="molecule type" value="Genomic_DNA"/>
</dbReference>
<reference evidence="1" key="1">
    <citation type="submission" date="2016-03" db="EMBL/GenBank/DDBJ databases">
        <title>Mechanisms controlling the formation of the plant cell surface in tip-growing cells are functionally conserved among land plants.</title>
        <authorList>
            <person name="Honkanen S."/>
            <person name="Jones V.A."/>
            <person name="Morieri G."/>
            <person name="Champion C."/>
            <person name="Hetherington A.J."/>
            <person name="Kelly S."/>
            <person name="Saint-Marcoux D."/>
            <person name="Proust H."/>
            <person name="Prescott H."/>
            <person name="Dolan L."/>
        </authorList>
    </citation>
    <scope>NUCLEOTIDE SEQUENCE [LARGE SCALE GENOMIC DNA]</scope>
    <source>
        <tissue evidence="1">Whole gametophyte</tissue>
    </source>
</reference>
<dbReference type="PANTHER" id="PTHR12498:SF0">
    <property type="entry name" value="PROTEIN N-TERMINAL ASPARAGINE AMIDOHYDROLASE"/>
    <property type="match status" value="1"/>
</dbReference>
<name>A0A176WKK6_MARPO</name>
<keyword evidence="2" id="KW-1185">Reference proteome</keyword>
<evidence type="ECO:0000313" key="1">
    <source>
        <dbReference type="EMBL" id="OAE33700.1"/>
    </source>
</evidence>
<evidence type="ECO:0000313" key="2">
    <source>
        <dbReference type="Proteomes" id="UP000077202"/>
    </source>
</evidence>
<dbReference type="AlphaFoldDB" id="A0A176WKK6"/>
<dbReference type="Proteomes" id="UP000077202">
    <property type="component" value="Unassembled WGS sequence"/>
</dbReference>
<dbReference type="GO" id="GO:0006511">
    <property type="term" value="P:ubiquitin-dependent protein catabolic process"/>
    <property type="evidence" value="ECO:0007669"/>
    <property type="project" value="TreeGrafter"/>
</dbReference>
<dbReference type="InterPro" id="IPR026750">
    <property type="entry name" value="NTAN1"/>
</dbReference>